<evidence type="ECO:0000313" key="3">
    <source>
        <dbReference type="Proteomes" id="UP000437748"/>
    </source>
</evidence>
<name>A0A6N6VZ28_9BACT</name>
<accession>A0A6N6VZ28</accession>
<feature type="chain" id="PRO_5026775532" description="Peptidase M4 C-terminal domain-containing protein" evidence="1">
    <location>
        <begin position="26"/>
        <end position="429"/>
    </location>
</feature>
<reference evidence="2 3" key="1">
    <citation type="submission" date="2019-10" db="EMBL/GenBank/DDBJ databases">
        <title>New species of Slilvanegrellaceae.</title>
        <authorList>
            <person name="Pitt A."/>
            <person name="Hahn M.W."/>
        </authorList>
    </citation>
    <scope>NUCLEOTIDE SEQUENCE [LARGE SCALE GENOMIC DNA]</scope>
    <source>
        <strain evidence="2 3">SP-Ram-0.45-NSY-1</strain>
    </source>
</reference>
<dbReference type="RefSeq" id="WP_153418022.1">
    <property type="nucleotide sequence ID" value="NZ_WFLM01000001.1"/>
</dbReference>
<comment type="caution">
    <text evidence="2">The sequence shown here is derived from an EMBL/GenBank/DDBJ whole genome shotgun (WGS) entry which is preliminary data.</text>
</comment>
<organism evidence="2 3">
    <name type="scientific">Silvanigrella paludirubra</name>
    <dbReference type="NCBI Taxonomy" id="2499159"/>
    <lineage>
        <taxon>Bacteria</taxon>
        <taxon>Pseudomonadati</taxon>
        <taxon>Bdellovibrionota</taxon>
        <taxon>Oligoflexia</taxon>
        <taxon>Silvanigrellales</taxon>
        <taxon>Silvanigrellaceae</taxon>
        <taxon>Silvanigrella</taxon>
    </lineage>
</organism>
<sequence>MVQKKKFFKLFIICTLFVFINNCTNQDKAPGPPYTAEVLQMNSMTSTQKRSEAPTFKFDKATFTWLQDLNSLNGNYFNFVFGGILKASYVSGSIVSAKSFEQSKDLNLRYNVKNGVVVPKDYSTLAMLSSYYQFDVVANNIQTMTGYSMDSIFSKYGKIRIFFEPKIILESDGSTIQSSGKLNAAYVPGAHQFIMFQRSNLENIPLAANLQVIAHEFGHSIWELAFDNGSTPDCDRLNQEYVIRGLNEGFADMNSYTLTGSTNILQNSIDFGNGGTQRNFSTITFTYDNITGGVADSSNSTCEQSFYCIGTLFANALFNAQKNLGYDQTSLSGSLARGAFMTLVTNAIKTTKSNMSNLPSSSLIKFYDYCKPSPGDSNNSDYNGLILGSFFNSFLTQIGSGATQTQICTQLKANFGSVGFPSTYRVGCT</sequence>
<evidence type="ECO:0008006" key="4">
    <source>
        <dbReference type="Google" id="ProtNLM"/>
    </source>
</evidence>
<evidence type="ECO:0000256" key="1">
    <source>
        <dbReference type="SAM" id="SignalP"/>
    </source>
</evidence>
<protein>
    <recommendedName>
        <fullName evidence="4">Peptidase M4 C-terminal domain-containing protein</fullName>
    </recommendedName>
</protein>
<dbReference type="SUPFAM" id="SSF55486">
    <property type="entry name" value="Metalloproteases ('zincins'), catalytic domain"/>
    <property type="match status" value="1"/>
</dbReference>
<dbReference type="EMBL" id="WFLM01000001">
    <property type="protein sequence ID" value="KAB8040506.1"/>
    <property type="molecule type" value="Genomic_DNA"/>
</dbReference>
<proteinExistence type="predicted"/>
<evidence type="ECO:0000313" key="2">
    <source>
        <dbReference type="EMBL" id="KAB8040506.1"/>
    </source>
</evidence>
<dbReference type="OrthoDB" id="5493276at2"/>
<feature type="signal peptide" evidence="1">
    <location>
        <begin position="1"/>
        <end position="25"/>
    </location>
</feature>
<keyword evidence="3" id="KW-1185">Reference proteome</keyword>
<dbReference type="Proteomes" id="UP000437748">
    <property type="component" value="Unassembled WGS sequence"/>
</dbReference>
<gene>
    <name evidence="2" type="ORF">GCL60_00905</name>
</gene>
<keyword evidence="1" id="KW-0732">Signal</keyword>
<dbReference type="AlphaFoldDB" id="A0A6N6VZ28"/>